<keyword evidence="2" id="KW-1185">Reference proteome</keyword>
<comment type="caution">
    <text evidence="1">The sequence shown here is derived from an EMBL/GenBank/DDBJ whole genome shotgun (WGS) entry which is preliminary data.</text>
</comment>
<proteinExistence type="predicted"/>
<accession>A0ABV8J060</accession>
<reference evidence="2" key="1">
    <citation type="journal article" date="2019" name="Int. J. Syst. Evol. Microbiol.">
        <title>The Global Catalogue of Microorganisms (GCM) 10K type strain sequencing project: providing services to taxonomists for standard genome sequencing and annotation.</title>
        <authorList>
            <consortium name="The Broad Institute Genomics Platform"/>
            <consortium name="The Broad Institute Genome Sequencing Center for Infectious Disease"/>
            <person name="Wu L."/>
            <person name="Ma J."/>
        </authorList>
    </citation>
    <scope>NUCLEOTIDE SEQUENCE [LARGE SCALE GENOMIC DNA]</scope>
    <source>
        <strain evidence="2">TBRC 5832</strain>
    </source>
</reference>
<sequence length="123" mass="13484">MPERRHYPPAKIIHVPHCIEGAELPSVPIGSVPGFVSYRFHFCFGAVAHKSVAEISVIGIYPMVTVETIDYGPHTYLPGDEEPEDAVDRLCRVCRGTHGTEADQVTANGLPQIVKTQTGLYRA</sequence>
<evidence type="ECO:0000313" key="2">
    <source>
        <dbReference type="Proteomes" id="UP001595867"/>
    </source>
</evidence>
<dbReference type="EMBL" id="JBHSBL010000018">
    <property type="protein sequence ID" value="MFC4067993.1"/>
    <property type="molecule type" value="Genomic_DNA"/>
</dbReference>
<dbReference type="Proteomes" id="UP001595867">
    <property type="component" value="Unassembled WGS sequence"/>
</dbReference>
<organism evidence="1 2">
    <name type="scientific">Actinoplanes subglobosus</name>
    <dbReference type="NCBI Taxonomy" id="1547892"/>
    <lineage>
        <taxon>Bacteria</taxon>
        <taxon>Bacillati</taxon>
        <taxon>Actinomycetota</taxon>
        <taxon>Actinomycetes</taxon>
        <taxon>Micromonosporales</taxon>
        <taxon>Micromonosporaceae</taxon>
        <taxon>Actinoplanes</taxon>
    </lineage>
</organism>
<protein>
    <submittedName>
        <fullName evidence="1">Uncharacterized protein</fullName>
    </submittedName>
</protein>
<dbReference type="RefSeq" id="WP_378068883.1">
    <property type="nucleotide sequence ID" value="NZ_JBHSBL010000018.1"/>
</dbReference>
<evidence type="ECO:0000313" key="1">
    <source>
        <dbReference type="EMBL" id="MFC4067993.1"/>
    </source>
</evidence>
<gene>
    <name evidence="1" type="ORF">ACFO0C_23935</name>
</gene>
<name>A0ABV8J060_9ACTN</name>